<comment type="caution">
    <text evidence="2">The sequence shown here is derived from an EMBL/GenBank/DDBJ whole genome shotgun (WGS) entry which is preliminary data.</text>
</comment>
<dbReference type="PANTHER" id="PTHR30548">
    <property type="entry name" value="2-HYDROXYGLUTARYL-COA DEHYDRATASE, D-COMPONENT-RELATED"/>
    <property type="match status" value="1"/>
</dbReference>
<dbReference type="Pfam" id="PF06050">
    <property type="entry name" value="HGD-D"/>
    <property type="match status" value="1"/>
</dbReference>
<reference evidence="2 3" key="1">
    <citation type="journal article" date="2016" name="Nat. Commun.">
        <title>Thousands of microbial genomes shed light on interconnected biogeochemical processes in an aquifer system.</title>
        <authorList>
            <person name="Anantharaman K."/>
            <person name="Brown C.T."/>
            <person name="Hug L.A."/>
            <person name="Sharon I."/>
            <person name="Castelle C.J."/>
            <person name="Probst A.J."/>
            <person name="Thomas B.C."/>
            <person name="Singh A."/>
            <person name="Wilkins M.J."/>
            <person name="Karaoz U."/>
            <person name="Brodie E.L."/>
            <person name="Williams K.H."/>
            <person name="Hubbard S.S."/>
            <person name="Banfield J.F."/>
        </authorList>
    </citation>
    <scope>NUCLEOTIDE SEQUENCE [LARGE SCALE GENOMIC DNA]</scope>
</reference>
<protein>
    <submittedName>
        <fullName evidence="2">3-hydroxyacyl-ACP dehydratase</fullName>
    </submittedName>
</protein>
<dbReference type="Gene3D" id="3.40.50.11900">
    <property type="match status" value="1"/>
</dbReference>
<organism evidence="2 3">
    <name type="scientific">Candidatus Solincola sediminis</name>
    <dbReference type="NCBI Taxonomy" id="1797199"/>
    <lineage>
        <taxon>Bacteria</taxon>
        <taxon>Bacillati</taxon>
        <taxon>Actinomycetota</taxon>
        <taxon>Candidatus Geothermincolia</taxon>
        <taxon>Candidatus Geothermincolales</taxon>
        <taxon>Candidatus Geothermincolaceae</taxon>
        <taxon>Candidatus Solincola</taxon>
    </lineage>
</organism>
<dbReference type="InterPro" id="IPR047678">
    <property type="entry name" value="YjiM-like"/>
</dbReference>
<comment type="similarity">
    <text evidence="1">Belongs to the FldB/FldC dehydratase alpha/beta subunit family.</text>
</comment>
<evidence type="ECO:0000313" key="2">
    <source>
        <dbReference type="EMBL" id="OFW59793.1"/>
    </source>
</evidence>
<dbReference type="InterPro" id="IPR010327">
    <property type="entry name" value="FldB/FldC_alpha/beta"/>
</dbReference>
<evidence type="ECO:0000256" key="1">
    <source>
        <dbReference type="ARBA" id="ARBA00005806"/>
    </source>
</evidence>
<sequence length="424" mass="47598">MEDYRQMWSELGLDLEAHDGLLAVLPGIYEDTILSQEGRPEGMSYFDFVFSEIHGLRIKELYDHRKAGGKVVGTFCTYVPEELIIAAGGIYVGLCAGACVADEEAEKYLPRNLCALIKSSLGFKLARVCPYIESCDLLVGETTCDGKKKYFEILNELQPIHVMELPQRKEDSDRRLWREEVGSFVSRLEELTGNKIIEEAVRGAVRIVNDKRRALLRLAELRKSDPPVISGRDALLINQIAFYDDPERLTGKVNELCDELDERKASGTGIAGAVRPRILLSGCPMAIPNWKVPAIIETSGAVVAMDEMCTGIRYSRHLVEDAGDMDGMLDAIADRYLKIDCAVFTPNQERLEHIKELVNDYNIDAVVHHSLQFCDPYTIEAFRIEKEIDVPFLSIETDYSQEDVGQLSTRIEALIEMISSPDRA</sequence>
<accession>A0A1F2WSL5</accession>
<dbReference type="Proteomes" id="UP000177876">
    <property type="component" value="Unassembled WGS sequence"/>
</dbReference>
<dbReference type="EMBL" id="MELK01000010">
    <property type="protein sequence ID" value="OFW59793.1"/>
    <property type="molecule type" value="Genomic_DNA"/>
</dbReference>
<evidence type="ECO:0000313" key="3">
    <source>
        <dbReference type="Proteomes" id="UP000177876"/>
    </source>
</evidence>
<dbReference type="Gene3D" id="3.40.50.11890">
    <property type="match status" value="1"/>
</dbReference>
<gene>
    <name evidence="2" type="ORF">A2Y75_07945</name>
</gene>
<proteinExistence type="inferred from homology"/>
<dbReference type="AlphaFoldDB" id="A0A1F2WSL5"/>
<dbReference type="Gene3D" id="1.20.1270.370">
    <property type="match status" value="1"/>
</dbReference>
<name>A0A1F2WSL5_9ACTN</name>
<dbReference type="STRING" id="1797197.A2Y75_07945"/>
<dbReference type="NCBIfam" id="NF040772">
    <property type="entry name" value="double_cubane"/>
    <property type="match status" value="1"/>
</dbReference>
<dbReference type="GO" id="GO:0016836">
    <property type="term" value="F:hydro-lyase activity"/>
    <property type="evidence" value="ECO:0007669"/>
    <property type="project" value="UniProtKB-ARBA"/>
</dbReference>
<dbReference type="PANTHER" id="PTHR30548:SF1">
    <property type="entry name" value="DEHYDRATASE SUBUNIT MJ0007-RELATED"/>
    <property type="match status" value="1"/>
</dbReference>